<dbReference type="Proteomes" id="UP000197587">
    <property type="component" value="Unassembled WGS sequence"/>
</dbReference>
<accession>A0A246BC65</accession>
<dbReference type="EMBL" id="JASZ02000002">
    <property type="protein sequence ID" value="OWK99278.1"/>
    <property type="molecule type" value="Genomic_DNA"/>
</dbReference>
<organism evidence="1 2">
    <name type="scientific">Kaistella haifensis DSM 19056</name>
    <dbReference type="NCBI Taxonomy" id="1450526"/>
    <lineage>
        <taxon>Bacteria</taxon>
        <taxon>Pseudomonadati</taxon>
        <taxon>Bacteroidota</taxon>
        <taxon>Flavobacteriia</taxon>
        <taxon>Flavobacteriales</taxon>
        <taxon>Weeksellaceae</taxon>
        <taxon>Chryseobacterium group</taxon>
        <taxon>Kaistella</taxon>
    </lineage>
</organism>
<protein>
    <submittedName>
        <fullName evidence="1">Uncharacterized protein</fullName>
    </submittedName>
</protein>
<dbReference type="RefSeq" id="WP_031504111.1">
    <property type="nucleotide sequence ID" value="NZ_JASZ02000002.1"/>
</dbReference>
<sequence length="72" mass="8674">MIRFIDLTGQIYLDEEIISFAFFDTVTGKFCEFSGFQNWDNLEEFINDFDDKLRNLERFLNLIPEEIKAKIR</sequence>
<evidence type="ECO:0000313" key="2">
    <source>
        <dbReference type="Proteomes" id="UP000197587"/>
    </source>
</evidence>
<comment type="caution">
    <text evidence="1">The sequence shown here is derived from an EMBL/GenBank/DDBJ whole genome shotgun (WGS) entry which is preliminary data.</text>
</comment>
<evidence type="ECO:0000313" key="1">
    <source>
        <dbReference type="EMBL" id="OWK99278.1"/>
    </source>
</evidence>
<keyword evidence="2" id="KW-1185">Reference proteome</keyword>
<proteinExistence type="predicted"/>
<gene>
    <name evidence="1" type="ORF">AP75_01970</name>
</gene>
<name>A0A246BC65_9FLAO</name>
<dbReference type="AlphaFoldDB" id="A0A246BC65"/>
<reference evidence="1 2" key="1">
    <citation type="submission" date="2017-05" db="EMBL/GenBank/DDBJ databases">
        <title>Genome of Chryseobacterium haifense.</title>
        <authorList>
            <person name="Newman J.D."/>
        </authorList>
    </citation>
    <scope>NUCLEOTIDE SEQUENCE [LARGE SCALE GENOMIC DNA]</scope>
    <source>
        <strain evidence="1 2">DSM 19056</strain>
    </source>
</reference>